<evidence type="ECO:0000313" key="3">
    <source>
        <dbReference type="Proteomes" id="UP001497623"/>
    </source>
</evidence>
<comment type="caution">
    <text evidence="2">The sequence shown here is derived from an EMBL/GenBank/DDBJ whole genome shotgun (WGS) entry which is preliminary data.</text>
</comment>
<reference evidence="2 3" key="1">
    <citation type="submission" date="2024-05" db="EMBL/GenBank/DDBJ databases">
        <authorList>
            <person name="Wallberg A."/>
        </authorList>
    </citation>
    <scope>NUCLEOTIDE SEQUENCE [LARGE SCALE GENOMIC DNA]</scope>
</reference>
<dbReference type="AlphaFoldDB" id="A0AAV2PZ17"/>
<gene>
    <name evidence="2" type="ORF">MNOR_LOCUS6092</name>
</gene>
<feature type="compositionally biased region" description="Basic and acidic residues" evidence="1">
    <location>
        <begin position="114"/>
        <end position="123"/>
    </location>
</feature>
<dbReference type="EMBL" id="CAXKWB010002453">
    <property type="protein sequence ID" value="CAL4067006.1"/>
    <property type="molecule type" value="Genomic_DNA"/>
</dbReference>
<accession>A0AAV2PZ17</accession>
<organism evidence="2 3">
    <name type="scientific">Meganyctiphanes norvegica</name>
    <name type="common">Northern krill</name>
    <name type="synonym">Thysanopoda norvegica</name>
    <dbReference type="NCBI Taxonomy" id="48144"/>
    <lineage>
        <taxon>Eukaryota</taxon>
        <taxon>Metazoa</taxon>
        <taxon>Ecdysozoa</taxon>
        <taxon>Arthropoda</taxon>
        <taxon>Crustacea</taxon>
        <taxon>Multicrustacea</taxon>
        <taxon>Malacostraca</taxon>
        <taxon>Eumalacostraca</taxon>
        <taxon>Eucarida</taxon>
        <taxon>Euphausiacea</taxon>
        <taxon>Euphausiidae</taxon>
        <taxon>Meganyctiphanes</taxon>
    </lineage>
</organism>
<feature type="compositionally biased region" description="Basic and acidic residues" evidence="1">
    <location>
        <begin position="131"/>
        <end position="162"/>
    </location>
</feature>
<keyword evidence="3" id="KW-1185">Reference proteome</keyword>
<feature type="compositionally biased region" description="Acidic residues" evidence="1">
    <location>
        <begin position="1"/>
        <end position="14"/>
    </location>
</feature>
<proteinExistence type="predicted"/>
<sequence>MEGHEEDGEILEVIDEVHHHSGHSRNHRDDGDLEVDEVRHHSSQSRDSRHHRERDEDDEEFSMSSFDEGQGDSLDIKPPQAVVPRREKREKREKRDRHRHKADRSKSRSHSRGHPREERGERRREHRKHREHDPERHAAREAREARRHEKQHRERISKHDRPAPPVVDLRNKLQKRKVQDKDMERPPS</sequence>
<feature type="compositionally biased region" description="Basic residues" evidence="1">
    <location>
        <begin position="86"/>
        <end position="113"/>
    </location>
</feature>
<dbReference type="Proteomes" id="UP001497623">
    <property type="component" value="Unassembled WGS sequence"/>
</dbReference>
<evidence type="ECO:0000313" key="2">
    <source>
        <dbReference type="EMBL" id="CAL4067006.1"/>
    </source>
</evidence>
<feature type="compositionally biased region" description="Basic and acidic residues" evidence="1">
    <location>
        <begin position="177"/>
        <end position="188"/>
    </location>
</feature>
<evidence type="ECO:0000256" key="1">
    <source>
        <dbReference type="SAM" id="MobiDB-lite"/>
    </source>
</evidence>
<feature type="region of interest" description="Disordered" evidence="1">
    <location>
        <begin position="1"/>
        <end position="188"/>
    </location>
</feature>
<feature type="compositionally biased region" description="Basic and acidic residues" evidence="1">
    <location>
        <begin position="36"/>
        <end position="47"/>
    </location>
</feature>
<protein>
    <submittedName>
        <fullName evidence="2">Uncharacterized protein</fullName>
    </submittedName>
</protein>
<name>A0AAV2PZ17_MEGNR</name>